<reference evidence="2" key="1">
    <citation type="submission" date="2013-12" db="EMBL/GenBank/DDBJ databases">
        <title>The Genome Sequence of Aphanomyces astaci APO3.</title>
        <authorList>
            <consortium name="The Broad Institute Genomics Platform"/>
            <person name="Russ C."/>
            <person name="Tyler B."/>
            <person name="van West P."/>
            <person name="Dieguez-Uribeondo J."/>
            <person name="Young S.K."/>
            <person name="Zeng Q."/>
            <person name="Gargeya S."/>
            <person name="Fitzgerald M."/>
            <person name="Abouelleil A."/>
            <person name="Alvarado L."/>
            <person name="Chapman S.B."/>
            <person name="Gainer-Dewar J."/>
            <person name="Goldberg J."/>
            <person name="Griggs A."/>
            <person name="Gujja S."/>
            <person name="Hansen M."/>
            <person name="Howarth C."/>
            <person name="Imamovic A."/>
            <person name="Ireland A."/>
            <person name="Larimer J."/>
            <person name="McCowan C."/>
            <person name="Murphy C."/>
            <person name="Pearson M."/>
            <person name="Poon T.W."/>
            <person name="Priest M."/>
            <person name="Roberts A."/>
            <person name="Saif S."/>
            <person name="Shea T."/>
            <person name="Sykes S."/>
            <person name="Wortman J."/>
            <person name="Nusbaum C."/>
            <person name="Birren B."/>
        </authorList>
    </citation>
    <scope>NUCLEOTIDE SEQUENCE [LARGE SCALE GENOMIC DNA]</scope>
    <source>
        <strain evidence="2">APO3</strain>
    </source>
</reference>
<keyword evidence="1" id="KW-0472">Membrane</keyword>
<dbReference type="VEuPathDB" id="FungiDB:H257_10622"/>
<evidence type="ECO:0000256" key="1">
    <source>
        <dbReference type="SAM" id="Phobius"/>
    </source>
</evidence>
<name>W4G5R5_APHAT</name>
<dbReference type="AlphaFoldDB" id="W4G5R5"/>
<keyword evidence="1" id="KW-1133">Transmembrane helix</keyword>
<feature type="transmembrane region" description="Helical" evidence="1">
    <location>
        <begin position="421"/>
        <end position="445"/>
    </location>
</feature>
<gene>
    <name evidence="2" type="ORF">H257_10622</name>
</gene>
<accession>W4G5R5</accession>
<sequence length="471" mass="54107">MLRPLGLLRVVYSGRDVLVYFFGSWSVLLAVGSTSVGGRRSLGLLAAFSRFGNIRDTLRSSVALVATVLFLLVGSFGVSGLVHLAWFVRLVATFAAGFPRRVLVATVARMRTRLVRLGRRNGYLLDYINHNKRFFFAAYIRCSVGGRDGRVVVELGFREKVDLRGDFHNNLLLWSRSRRHQVVDGFRQLPVRHVACQDFVALQHISLCFFEGFREVFRKRHFSRWAGATDENFDKVVQSHGHVVAKRLMQAHGMQKFQDGVHKFQLFVVQIDSVHNGICGRRRRVHRRSLVLVVQIVDRIIAIVRHVFVQVVQRGYIPFFRRRHNSHILIVLGLGRRVRSRRRNHGLDELLTQRFQFANHLVDKSLVRQHLQLLLVQLLRLSFQRILQRLDLFLFLLERAQLFVQHDGIRMVQRRIVHDDLLLLGILLALLGTSILLLCGLSVILQGCVASHSHAVTVCLLDGLVMRSRRI</sequence>
<dbReference type="RefSeq" id="XP_009835524.1">
    <property type="nucleotide sequence ID" value="XM_009837222.1"/>
</dbReference>
<feature type="transmembrane region" description="Helical" evidence="1">
    <location>
        <begin position="84"/>
        <end position="103"/>
    </location>
</feature>
<protein>
    <submittedName>
        <fullName evidence="2">Uncharacterized protein</fullName>
    </submittedName>
</protein>
<keyword evidence="1" id="KW-0812">Transmembrane</keyword>
<dbReference type="GeneID" id="20812618"/>
<feature type="transmembrane region" description="Helical" evidence="1">
    <location>
        <begin position="17"/>
        <end position="37"/>
    </location>
</feature>
<feature type="transmembrane region" description="Helical" evidence="1">
    <location>
        <begin position="58"/>
        <end position="78"/>
    </location>
</feature>
<evidence type="ECO:0000313" key="2">
    <source>
        <dbReference type="EMBL" id="ETV75020.1"/>
    </source>
</evidence>
<organism evidence="2">
    <name type="scientific">Aphanomyces astaci</name>
    <name type="common">Crayfish plague agent</name>
    <dbReference type="NCBI Taxonomy" id="112090"/>
    <lineage>
        <taxon>Eukaryota</taxon>
        <taxon>Sar</taxon>
        <taxon>Stramenopiles</taxon>
        <taxon>Oomycota</taxon>
        <taxon>Saprolegniomycetes</taxon>
        <taxon>Saprolegniales</taxon>
        <taxon>Verrucalvaceae</taxon>
        <taxon>Aphanomyces</taxon>
    </lineage>
</organism>
<proteinExistence type="predicted"/>
<dbReference type="EMBL" id="KI913142">
    <property type="protein sequence ID" value="ETV75020.1"/>
    <property type="molecule type" value="Genomic_DNA"/>
</dbReference>